<proteinExistence type="predicted"/>
<reference evidence="1" key="1">
    <citation type="submission" date="2019-08" db="EMBL/GenBank/DDBJ databases">
        <authorList>
            <person name="Kucharzyk K."/>
            <person name="Murdoch R.W."/>
            <person name="Higgins S."/>
            <person name="Loffler F."/>
        </authorList>
    </citation>
    <scope>NUCLEOTIDE SEQUENCE</scope>
</reference>
<dbReference type="AlphaFoldDB" id="A0A644TXL8"/>
<sequence length="373" mass="43805">MPFNIKSPDDIIVYRYEHIDDLSFIRNSESVTNDHILFSHGIDAEHRNTVEKFVRVKLISEGWEGDGELGLIWIPPFIFKDSDTYGEYVWHVKQNNNGTSWIASTRHLPFKELLRQNKVEPQGTPVHILFSECRLARTCIRDTFKQVISHLEYLSSFATNHDSLQLESVILEHAYCYLVQQFQHFLDDCYLVLLKESLQNGNYYKIKLRLPKTKFSFDTDGIDNPHMLDEQSENWLIKNQIISSIWKAFQFESFNEKIANIPSSVGLRWDPAIVKYLKKAVAVRNCFQHHSGQLHQDVLKTIDSGATSINMKNNEGTYQVNKWDFLTIHKHEFICLYWHSMLAITTLGVHINKNINKRYYYTEDYVTETRLFD</sequence>
<organism evidence="1">
    <name type="scientific">bioreactor metagenome</name>
    <dbReference type="NCBI Taxonomy" id="1076179"/>
    <lineage>
        <taxon>unclassified sequences</taxon>
        <taxon>metagenomes</taxon>
        <taxon>ecological metagenomes</taxon>
    </lineage>
</organism>
<evidence type="ECO:0000313" key="1">
    <source>
        <dbReference type="EMBL" id="MPL70952.1"/>
    </source>
</evidence>
<gene>
    <name evidence="1" type="ORF">SDC9_16714</name>
</gene>
<dbReference type="EMBL" id="VSSQ01000056">
    <property type="protein sequence ID" value="MPL70952.1"/>
    <property type="molecule type" value="Genomic_DNA"/>
</dbReference>
<accession>A0A644TXL8</accession>
<name>A0A644TXL8_9ZZZZ</name>
<comment type="caution">
    <text evidence="1">The sequence shown here is derived from an EMBL/GenBank/DDBJ whole genome shotgun (WGS) entry which is preliminary data.</text>
</comment>
<protein>
    <submittedName>
        <fullName evidence="1">Uncharacterized protein</fullName>
    </submittedName>
</protein>